<dbReference type="Gene3D" id="2.30.130.10">
    <property type="entry name" value="PUA domain"/>
    <property type="match status" value="1"/>
</dbReference>
<keyword evidence="4" id="KW-0489">Methyltransferase</keyword>
<feature type="domain" description="PUA" evidence="9">
    <location>
        <begin position="2"/>
        <end position="87"/>
    </location>
</feature>
<dbReference type="CDD" id="cd11572">
    <property type="entry name" value="RlmI_M_like"/>
    <property type="match status" value="1"/>
</dbReference>
<accession>A0A419S9V2</accession>
<comment type="caution">
    <text evidence="10">The sequence shown here is derived from an EMBL/GenBank/DDBJ whole genome shotgun (WGS) entry which is preliminary data.</text>
</comment>
<dbReference type="PANTHER" id="PTHR42873:SF1">
    <property type="entry name" value="S-ADENOSYLMETHIONINE-DEPENDENT METHYLTRANSFERASE DOMAIN-CONTAINING PROTEIN"/>
    <property type="match status" value="1"/>
</dbReference>
<keyword evidence="6" id="KW-0949">S-adenosyl-L-methionine</keyword>
<dbReference type="InterPro" id="IPR015947">
    <property type="entry name" value="PUA-like_sf"/>
</dbReference>
<keyword evidence="3" id="KW-0698">rRNA processing</keyword>
<dbReference type="Pfam" id="PF10672">
    <property type="entry name" value="Methyltrans_SAM"/>
    <property type="match status" value="1"/>
</dbReference>
<keyword evidence="2" id="KW-0963">Cytoplasm</keyword>
<dbReference type="Gene3D" id="3.40.50.150">
    <property type="entry name" value="Vaccinia Virus protein VP39"/>
    <property type="match status" value="1"/>
</dbReference>
<dbReference type="GO" id="GO:0005737">
    <property type="term" value="C:cytoplasm"/>
    <property type="evidence" value="ECO:0007669"/>
    <property type="project" value="UniProtKB-SubCell"/>
</dbReference>
<dbReference type="InterPro" id="IPR036974">
    <property type="entry name" value="PUA_sf"/>
</dbReference>
<proteinExistence type="inferred from homology"/>
<dbReference type="InterPro" id="IPR002478">
    <property type="entry name" value="PUA"/>
</dbReference>
<dbReference type="PANTHER" id="PTHR42873">
    <property type="entry name" value="RIBOSOMAL RNA LARGE SUBUNIT METHYLTRANSFERASE"/>
    <property type="match status" value="1"/>
</dbReference>
<evidence type="ECO:0000256" key="8">
    <source>
        <dbReference type="ARBA" id="ARBA00038091"/>
    </source>
</evidence>
<evidence type="ECO:0000256" key="2">
    <source>
        <dbReference type="ARBA" id="ARBA00022490"/>
    </source>
</evidence>
<dbReference type="InterPro" id="IPR019614">
    <property type="entry name" value="SAM-dep_methyl-trfase"/>
</dbReference>
<dbReference type="RefSeq" id="WP_120180611.1">
    <property type="nucleotide sequence ID" value="NZ_MBTA01000003.1"/>
</dbReference>
<comment type="subcellular location">
    <subcellularLocation>
        <location evidence="1">Cytoplasm</location>
    </subcellularLocation>
</comment>
<keyword evidence="11" id="KW-1185">Reference proteome</keyword>
<protein>
    <submittedName>
        <fullName evidence="10">Pseudouridine synthase</fullName>
    </submittedName>
</protein>
<dbReference type="SMART" id="SM00359">
    <property type="entry name" value="PUA"/>
    <property type="match status" value="1"/>
</dbReference>
<dbReference type="AlphaFoldDB" id="A0A419S9V2"/>
<evidence type="ECO:0000259" key="9">
    <source>
        <dbReference type="SMART" id="SM00359"/>
    </source>
</evidence>
<dbReference type="GO" id="GO:0032259">
    <property type="term" value="P:methylation"/>
    <property type="evidence" value="ECO:0007669"/>
    <property type="project" value="UniProtKB-KW"/>
</dbReference>
<gene>
    <name evidence="10" type="ORF">BCY91_13895</name>
</gene>
<name>A0A419S9V2_9SPHI</name>
<evidence type="ECO:0000256" key="5">
    <source>
        <dbReference type="ARBA" id="ARBA00022679"/>
    </source>
</evidence>
<dbReference type="EMBL" id="MBTA01000003">
    <property type="protein sequence ID" value="RKD18966.1"/>
    <property type="molecule type" value="Genomic_DNA"/>
</dbReference>
<sequence length="394" mass="43914">MVDILLKKGKEKAVLQRHPWIFSGAIDKIKGKTANGDLVCVRSAKHDFLAYGFYNAESRVALRLLSWDQSQLPNEDWLRQKIGTAVKNRAHLLSAANNTCRLIFSESDFLPGLIVDQFADYLSVQILTTGMDRLKPIIIDELQKQTGAKGIFDKSDNSARAHDGLEDAKGLLWGQMPPEFVEVKENGIVYRINIADGQKSGFYCDQRVNREVVARYAKDKSVLDCFCYSGGFTLNAFAQGAKAVTSVDSSALAIETLKQNMALNNFDTNAHQAIQNDVNKQLRTFKEDGKTFDLIVLDPPKYAPSRSALDRAARAYKDLNRLGMQLLEKGGLLATFSCSGAVDIETFKQIIAWAALDADKEVQIIHQFTQPEDHPLRSSFPEGEYLKGLLCRIC</sequence>
<evidence type="ECO:0000313" key="10">
    <source>
        <dbReference type="EMBL" id="RKD18966.1"/>
    </source>
</evidence>
<dbReference type="SUPFAM" id="SSF88697">
    <property type="entry name" value="PUA domain-like"/>
    <property type="match status" value="1"/>
</dbReference>
<dbReference type="Pfam" id="PF17785">
    <property type="entry name" value="PUA_3"/>
    <property type="match status" value="1"/>
</dbReference>
<dbReference type="GO" id="GO:0006364">
    <property type="term" value="P:rRNA processing"/>
    <property type="evidence" value="ECO:0007669"/>
    <property type="project" value="UniProtKB-KW"/>
</dbReference>
<dbReference type="PROSITE" id="PS50890">
    <property type="entry name" value="PUA"/>
    <property type="match status" value="1"/>
</dbReference>
<evidence type="ECO:0000256" key="3">
    <source>
        <dbReference type="ARBA" id="ARBA00022552"/>
    </source>
</evidence>
<dbReference type="CDD" id="cd02440">
    <property type="entry name" value="AdoMet_MTases"/>
    <property type="match status" value="1"/>
</dbReference>
<evidence type="ECO:0000256" key="4">
    <source>
        <dbReference type="ARBA" id="ARBA00022603"/>
    </source>
</evidence>
<dbReference type="GO" id="GO:0003723">
    <property type="term" value="F:RNA binding"/>
    <property type="evidence" value="ECO:0007669"/>
    <property type="project" value="UniProtKB-KW"/>
</dbReference>
<evidence type="ECO:0000256" key="1">
    <source>
        <dbReference type="ARBA" id="ARBA00004496"/>
    </source>
</evidence>
<dbReference type="InterPro" id="IPR029063">
    <property type="entry name" value="SAM-dependent_MTases_sf"/>
</dbReference>
<dbReference type="SUPFAM" id="SSF53335">
    <property type="entry name" value="S-adenosyl-L-methionine-dependent methyltransferases"/>
    <property type="match status" value="1"/>
</dbReference>
<organism evidence="10 11">
    <name type="scientific">Pelobium manganitolerans</name>
    <dbReference type="NCBI Taxonomy" id="1842495"/>
    <lineage>
        <taxon>Bacteria</taxon>
        <taxon>Pseudomonadati</taxon>
        <taxon>Bacteroidota</taxon>
        <taxon>Sphingobacteriia</taxon>
        <taxon>Sphingobacteriales</taxon>
        <taxon>Sphingobacteriaceae</taxon>
        <taxon>Pelobium</taxon>
    </lineage>
</organism>
<keyword evidence="5" id="KW-0808">Transferase</keyword>
<dbReference type="Gene3D" id="3.30.750.80">
    <property type="entry name" value="RNA methyltransferase domain (HRMD) like"/>
    <property type="match status" value="1"/>
</dbReference>
<dbReference type="GO" id="GO:0008168">
    <property type="term" value="F:methyltransferase activity"/>
    <property type="evidence" value="ECO:0007669"/>
    <property type="project" value="UniProtKB-KW"/>
</dbReference>
<reference evidence="10 11" key="1">
    <citation type="submission" date="2016-07" db="EMBL/GenBank/DDBJ databases">
        <title>Genome of Pelobium manganitolerans.</title>
        <authorList>
            <person name="Wu S."/>
            <person name="Wang G."/>
        </authorList>
    </citation>
    <scope>NUCLEOTIDE SEQUENCE [LARGE SCALE GENOMIC DNA]</scope>
    <source>
        <strain evidence="10 11">YS-25</strain>
    </source>
</reference>
<dbReference type="InterPro" id="IPR041532">
    <property type="entry name" value="RlmI-like_PUA"/>
</dbReference>
<evidence type="ECO:0000313" key="11">
    <source>
        <dbReference type="Proteomes" id="UP000283433"/>
    </source>
</evidence>
<evidence type="ECO:0000256" key="7">
    <source>
        <dbReference type="ARBA" id="ARBA00022884"/>
    </source>
</evidence>
<dbReference type="CDD" id="cd21153">
    <property type="entry name" value="PUA_RlmI"/>
    <property type="match status" value="1"/>
</dbReference>
<keyword evidence="7" id="KW-0694">RNA-binding</keyword>
<dbReference type="Proteomes" id="UP000283433">
    <property type="component" value="Unassembled WGS sequence"/>
</dbReference>
<dbReference type="OrthoDB" id="9805492at2"/>
<evidence type="ECO:0000256" key="6">
    <source>
        <dbReference type="ARBA" id="ARBA00022691"/>
    </source>
</evidence>
<comment type="similarity">
    <text evidence="8">Belongs to the methyltransferase superfamily. RlmI family.</text>
</comment>